<organism evidence="2 3">
    <name type="scientific">Daphnia magna</name>
    <dbReference type="NCBI Taxonomy" id="35525"/>
    <lineage>
        <taxon>Eukaryota</taxon>
        <taxon>Metazoa</taxon>
        <taxon>Ecdysozoa</taxon>
        <taxon>Arthropoda</taxon>
        <taxon>Crustacea</taxon>
        <taxon>Branchiopoda</taxon>
        <taxon>Diplostraca</taxon>
        <taxon>Cladocera</taxon>
        <taxon>Anomopoda</taxon>
        <taxon>Daphniidae</taxon>
        <taxon>Daphnia</taxon>
    </lineage>
</organism>
<dbReference type="EMBL" id="JAOYFB010000002">
    <property type="protein sequence ID" value="KAK4008608.1"/>
    <property type="molecule type" value="Genomic_DNA"/>
</dbReference>
<proteinExistence type="predicted"/>
<gene>
    <name evidence="2" type="ORF">OUZ56_013743</name>
</gene>
<feature type="compositionally biased region" description="Acidic residues" evidence="1">
    <location>
        <begin position="40"/>
        <end position="57"/>
    </location>
</feature>
<name>A0ABQ9Z6T4_9CRUS</name>
<dbReference type="Proteomes" id="UP001234178">
    <property type="component" value="Unassembled WGS sequence"/>
</dbReference>
<feature type="compositionally biased region" description="Acidic residues" evidence="1">
    <location>
        <begin position="15"/>
        <end position="24"/>
    </location>
</feature>
<comment type="caution">
    <text evidence="2">The sequence shown here is derived from an EMBL/GenBank/DDBJ whole genome shotgun (WGS) entry which is preliminary data.</text>
</comment>
<accession>A0ABQ9Z6T4</accession>
<evidence type="ECO:0000256" key="1">
    <source>
        <dbReference type="SAM" id="MobiDB-lite"/>
    </source>
</evidence>
<protein>
    <submittedName>
        <fullName evidence="2">Uncharacterized protein</fullName>
    </submittedName>
</protein>
<evidence type="ECO:0000313" key="2">
    <source>
        <dbReference type="EMBL" id="KAK4008608.1"/>
    </source>
</evidence>
<evidence type="ECO:0000313" key="3">
    <source>
        <dbReference type="Proteomes" id="UP001234178"/>
    </source>
</evidence>
<feature type="region of interest" description="Disordered" evidence="1">
    <location>
        <begin position="1"/>
        <end position="98"/>
    </location>
</feature>
<keyword evidence="3" id="KW-1185">Reference proteome</keyword>
<sequence>MKPYLAGYCSRSEDSEVNSTDDESCVSGETTDGESRVSEEVEGTDDSEGDSPEEERELNDRPVIPDESVEPTRWPKRNRNPPRWQRDYVVSNDQEDDSPHVTFLDFMVL</sequence>
<reference evidence="2 3" key="1">
    <citation type="journal article" date="2023" name="Nucleic Acids Res.">
        <title>The hologenome of Daphnia magna reveals possible DNA methylation and microbiome-mediated evolution of the host genome.</title>
        <authorList>
            <person name="Chaturvedi A."/>
            <person name="Li X."/>
            <person name="Dhandapani V."/>
            <person name="Marshall H."/>
            <person name="Kissane S."/>
            <person name="Cuenca-Cambronero M."/>
            <person name="Asole G."/>
            <person name="Calvet F."/>
            <person name="Ruiz-Romero M."/>
            <person name="Marangio P."/>
            <person name="Guigo R."/>
            <person name="Rago D."/>
            <person name="Mirbahai L."/>
            <person name="Eastwood N."/>
            <person name="Colbourne J.K."/>
            <person name="Zhou J."/>
            <person name="Mallon E."/>
            <person name="Orsini L."/>
        </authorList>
    </citation>
    <scope>NUCLEOTIDE SEQUENCE [LARGE SCALE GENOMIC DNA]</scope>
    <source>
        <strain evidence="2">LRV0_1</strain>
    </source>
</reference>